<dbReference type="AlphaFoldDB" id="A0A0D6XAN9"/>
<gene>
    <name evidence="1" type="ORF">THFILI_00415</name>
</gene>
<organism evidence="1 2">
    <name type="scientific">Thermus filiformis</name>
    <dbReference type="NCBI Taxonomy" id="276"/>
    <lineage>
        <taxon>Bacteria</taxon>
        <taxon>Thermotogati</taxon>
        <taxon>Deinococcota</taxon>
        <taxon>Deinococci</taxon>
        <taxon>Thermales</taxon>
        <taxon>Thermaceae</taxon>
        <taxon>Thermus</taxon>
    </lineage>
</organism>
<comment type="caution">
    <text evidence="1">The sequence shown here is derived from an EMBL/GenBank/DDBJ whole genome shotgun (WGS) entry which is preliminary data.</text>
</comment>
<feature type="non-terminal residue" evidence="1">
    <location>
        <position position="68"/>
    </location>
</feature>
<dbReference type="Proteomes" id="UP000030364">
    <property type="component" value="Unassembled WGS sequence"/>
</dbReference>
<evidence type="ECO:0000313" key="2">
    <source>
        <dbReference type="Proteomes" id="UP000030364"/>
    </source>
</evidence>
<evidence type="ECO:0000313" key="1">
    <source>
        <dbReference type="EMBL" id="KIX84830.1"/>
    </source>
</evidence>
<sequence>MRTALSDFWRLAGEAGVLRVDPTGQYFLFPHAGEWRLYQRGIEAAFLLATGEGALAWAKEFGVPVPGS</sequence>
<dbReference type="OrthoDB" id="33113at2"/>
<accession>A0A0D6XAN9</accession>
<reference evidence="1 2" key="1">
    <citation type="journal article" date="2015" name="Genome Announc.">
        <title>Draft Genome Sequence of the Thermophile Thermus filiformis ATCC 43280, Producer of Carotenoid-(Di)glucoside-Branched Fatty Acid (Di)esters and Source of Hyperthermostable Enzymes of Biotechnological Interest.</title>
        <authorList>
            <person name="Mandelli F."/>
            <person name="Oliveira Ramires B."/>
            <person name="Couger M.B."/>
            <person name="Paixao D.A."/>
            <person name="Camilo C.M."/>
            <person name="Polikarpov I."/>
            <person name="Prade R."/>
            <person name="Riano-Pachon D.M."/>
            <person name="Squina F.M."/>
        </authorList>
    </citation>
    <scope>NUCLEOTIDE SEQUENCE [LARGE SCALE GENOMIC DNA]</scope>
    <source>
        <strain evidence="1 2">ATCC 43280</strain>
    </source>
</reference>
<name>A0A0D6XAN9_THEFI</name>
<keyword evidence="2" id="KW-1185">Reference proteome</keyword>
<proteinExistence type="predicted"/>
<protein>
    <submittedName>
        <fullName evidence="1">Uncharacterized protein</fullName>
    </submittedName>
</protein>
<dbReference type="EMBL" id="JPSL02000030">
    <property type="protein sequence ID" value="KIX84830.1"/>
    <property type="molecule type" value="Genomic_DNA"/>
</dbReference>
<dbReference type="RefSeq" id="WP_045245796.1">
    <property type="nucleotide sequence ID" value="NZ_JPSL02000030.1"/>
</dbReference>